<reference evidence="1" key="1">
    <citation type="submission" date="2020-10" db="EMBL/GenBank/DDBJ databases">
        <title>Genome Sequence of Monilinia vaccinii-corymbosi Sheds Light on Mummy Berry Disease Infection of Blueberry and Mating Type.</title>
        <authorList>
            <person name="Yow A.G."/>
            <person name="Zhang Y."/>
            <person name="Bansal K."/>
            <person name="Eacker S.M."/>
            <person name="Sullivan S."/>
            <person name="Liachko I."/>
            <person name="Cubeta M.A."/>
            <person name="Rollins J.A."/>
            <person name="Ashrafi H."/>
        </authorList>
    </citation>
    <scope>NUCLEOTIDE SEQUENCE</scope>
    <source>
        <strain evidence="1">RL-1</strain>
    </source>
</reference>
<dbReference type="AlphaFoldDB" id="A0A8A3PNH8"/>
<dbReference type="Proteomes" id="UP000672032">
    <property type="component" value="Chromosome 7"/>
</dbReference>
<evidence type="ECO:0000313" key="1">
    <source>
        <dbReference type="EMBL" id="QSZ36386.1"/>
    </source>
</evidence>
<name>A0A8A3PNH8_9HELO</name>
<protein>
    <submittedName>
        <fullName evidence="1">Uncharacterized protein</fullName>
    </submittedName>
</protein>
<accession>A0A8A3PNH8</accession>
<organism evidence="1 2">
    <name type="scientific">Monilinia vaccinii-corymbosi</name>
    <dbReference type="NCBI Taxonomy" id="61207"/>
    <lineage>
        <taxon>Eukaryota</taxon>
        <taxon>Fungi</taxon>
        <taxon>Dikarya</taxon>
        <taxon>Ascomycota</taxon>
        <taxon>Pezizomycotina</taxon>
        <taxon>Leotiomycetes</taxon>
        <taxon>Helotiales</taxon>
        <taxon>Sclerotiniaceae</taxon>
        <taxon>Monilinia</taxon>
    </lineage>
</organism>
<gene>
    <name evidence="1" type="ORF">DSL72_006262</name>
</gene>
<dbReference type="EMBL" id="CP063411">
    <property type="protein sequence ID" value="QSZ36386.1"/>
    <property type="molecule type" value="Genomic_DNA"/>
</dbReference>
<evidence type="ECO:0000313" key="2">
    <source>
        <dbReference type="Proteomes" id="UP000672032"/>
    </source>
</evidence>
<keyword evidence="2" id="KW-1185">Reference proteome</keyword>
<dbReference type="OrthoDB" id="3557639at2759"/>
<sequence length="214" mass="24092">MSRILQQTRGGKYAVAFVARNYNKTPTTRPIHNIKLLSLQKQLQQPAEEMLRLHGLRLHGPAVMPVGAARVQEKIDVSFYKATLQTIKLVHLHDTLHKPPVEELSLRGFCLHDHERYLQPKSQITLETLADLVSQSALDSMKDAQFNSIDPPEESVADMKISVQDTTTTTKNLSETPLMSTALLSEDVATLGQPMESMKWDYNCYPEESPQSSH</sequence>
<proteinExistence type="predicted"/>